<feature type="transmembrane region" description="Helical" evidence="2">
    <location>
        <begin position="63"/>
        <end position="89"/>
    </location>
</feature>
<dbReference type="InterPro" id="IPR029058">
    <property type="entry name" value="AB_hydrolase_fold"/>
</dbReference>
<dbReference type="Proteomes" id="UP000226192">
    <property type="component" value="Unassembled WGS sequence"/>
</dbReference>
<accession>A0A2C5XRI6</accession>
<feature type="compositionally biased region" description="Basic and acidic residues" evidence="1">
    <location>
        <begin position="511"/>
        <end position="527"/>
    </location>
</feature>
<feature type="compositionally biased region" description="Basic and acidic residues" evidence="1">
    <location>
        <begin position="469"/>
        <end position="485"/>
    </location>
</feature>
<keyword evidence="2" id="KW-0472">Membrane</keyword>
<dbReference type="SUPFAM" id="SSF53474">
    <property type="entry name" value="alpha/beta-Hydrolases"/>
    <property type="match status" value="1"/>
</dbReference>
<proteinExistence type="predicted"/>
<dbReference type="PANTHER" id="PTHR42044">
    <property type="entry name" value="DUF676 DOMAIN-CONTAINING PROTEIN-RELATED"/>
    <property type="match status" value="1"/>
</dbReference>
<dbReference type="AlphaFoldDB" id="A0A2C5XRI6"/>
<gene>
    <name evidence="3" type="ORF">CDD81_3835</name>
</gene>
<dbReference type="EMBL" id="NJET01000246">
    <property type="protein sequence ID" value="PHH59057.1"/>
    <property type="molecule type" value="Genomic_DNA"/>
</dbReference>
<evidence type="ECO:0008006" key="5">
    <source>
        <dbReference type="Google" id="ProtNLM"/>
    </source>
</evidence>
<dbReference type="PANTHER" id="PTHR42044:SF1">
    <property type="entry name" value="DUF676 DOMAIN-CONTAINING PROTEIN"/>
    <property type="match status" value="1"/>
</dbReference>
<feature type="transmembrane region" description="Helical" evidence="2">
    <location>
        <begin position="95"/>
        <end position="114"/>
    </location>
</feature>
<dbReference type="OrthoDB" id="202545at2759"/>
<protein>
    <recommendedName>
        <fullName evidence="5">DUF676 domain-containing protein</fullName>
    </recommendedName>
</protein>
<evidence type="ECO:0000313" key="3">
    <source>
        <dbReference type="EMBL" id="PHH59057.1"/>
    </source>
</evidence>
<feature type="region of interest" description="Disordered" evidence="1">
    <location>
        <begin position="293"/>
        <end position="319"/>
    </location>
</feature>
<sequence length="527" mass="58710">MATSTDYYTSQIGGPTVINYVYTDMPWRLLAQDVYYFFVYLGALPRVMTPLRPCDSGELDELYLGWANAWSLFVQLLVCAMQLCFVVALPIVVMLPVWAAVGAVAVFLAVNWALCRLLNGKGDVLHSDAKYAVQKPEHAHEQWIFLNGIATGKHWLRNNVNRLALTFGRPVLGIHNRTSGMLLDVVECLIQRNFSYATGDVRLCFKLVRDFLYDAEKTKVVFILHSQGGIEGGLVLDWLLQELPQDLLSKLEIYTFGNAANHFNNPHRHVLSQNLTQSNPKSALRTLVTETSSLAEAEQGSDPDKTLESSSPDATSQDSTRYIVPSRVLSAAKDRAIGHMEHYAHSTDFVAMWGVLHFATNKMGSPNLPRFLGRLFKRSTGRGGHLFNQHYLDGMFPLKRDAQTGALIGADEDNEFMEETIRIGVENAAMDQSREALDVSYAGTRGLGAGAGSPEQVGTLTGGNRRRTRPEEKPKFKEVKVKELSRLWSYRNGRMPPDEPLAPPKQQDVAPPKKQDQGEDKVSQEAT</sequence>
<evidence type="ECO:0000256" key="1">
    <source>
        <dbReference type="SAM" id="MobiDB-lite"/>
    </source>
</evidence>
<feature type="compositionally biased region" description="Polar residues" evidence="1">
    <location>
        <begin position="308"/>
        <end position="319"/>
    </location>
</feature>
<feature type="transmembrane region" description="Helical" evidence="2">
    <location>
        <begin position="34"/>
        <end position="51"/>
    </location>
</feature>
<name>A0A2C5XRI6_9HYPO</name>
<comment type="caution">
    <text evidence="3">The sequence shown here is derived from an EMBL/GenBank/DDBJ whole genome shotgun (WGS) entry which is preliminary data.</text>
</comment>
<keyword evidence="4" id="KW-1185">Reference proteome</keyword>
<keyword evidence="2" id="KW-1133">Transmembrane helix</keyword>
<feature type="region of interest" description="Disordered" evidence="1">
    <location>
        <begin position="445"/>
        <end position="527"/>
    </location>
</feature>
<organism evidence="3 4">
    <name type="scientific">Ophiocordyceps australis</name>
    <dbReference type="NCBI Taxonomy" id="1399860"/>
    <lineage>
        <taxon>Eukaryota</taxon>
        <taxon>Fungi</taxon>
        <taxon>Dikarya</taxon>
        <taxon>Ascomycota</taxon>
        <taxon>Pezizomycotina</taxon>
        <taxon>Sordariomycetes</taxon>
        <taxon>Hypocreomycetidae</taxon>
        <taxon>Hypocreales</taxon>
        <taxon>Ophiocordycipitaceae</taxon>
        <taxon>Ophiocordyceps</taxon>
    </lineage>
</organism>
<evidence type="ECO:0000256" key="2">
    <source>
        <dbReference type="SAM" id="Phobius"/>
    </source>
</evidence>
<dbReference type="STRING" id="1399860.A0A2C5XRI6"/>
<reference evidence="3 4" key="1">
    <citation type="submission" date="2017-06" db="EMBL/GenBank/DDBJ databases">
        <title>Ant-infecting Ophiocordyceps genomes reveal a high diversity of potential behavioral manipulation genes and a possible major role for enterotoxins.</title>
        <authorList>
            <person name="De Bekker C."/>
            <person name="Evans H.C."/>
            <person name="Brachmann A."/>
            <person name="Hughes D.P."/>
        </authorList>
    </citation>
    <scope>NUCLEOTIDE SEQUENCE [LARGE SCALE GENOMIC DNA]</scope>
    <source>
        <strain evidence="3 4">Map64</strain>
    </source>
</reference>
<keyword evidence="2" id="KW-0812">Transmembrane</keyword>
<evidence type="ECO:0000313" key="4">
    <source>
        <dbReference type="Proteomes" id="UP000226192"/>
    </source>
</evidence>